<gene>
    <name evidence="1" type="ORF">GCM10009560_10700</name>
</gene>
<comment type="caution">
    <text evidence="1">The sequence shown here is derived from an EMBL/GenBank/DDBJ whole genome shotgun (WGS) entry which is preliminary data.</text>
</comment>
<sequence>MAKIEIPAALVANHRQINEDEGGPAWLATVPTLAERYLEEWNLRHDGDPMHGFVSLVLPVVRADGVRAALKLQPVTEENDTEAVGLTTWDGDGIVRLLDHDPATGTLLLERLEGHRSLSQVADDTEALTLLADLLARLVAHPAPPGIRHLRDISRQMVADVPAAVEKVASEQDRALLRNWGAIVAELTEEAGDRLLHWDMHYDNVLAADREPWLAIDPKPLAGDPGFDLWPALDNRWEDVVATGDVPKAVLRRFDLLVDRLGLDSQRAAAWTYGRLLQNALWDVQDGNPEFDGAQLAIGEALRPRLT</sequence>
<proteinExistence type="predicted"/>
<evidence type="ECO:0000313" key="1">
    <source>
        <dbReference type="EMBL" id="GAA0915928.1"/>
    </source>
</evidence>
<accession>A0ABP3ZA24</accession>
<evidence type="ECO:0000313" key="2">
    <source>
        <dbReference type="Proteomes" id="UP001501578"/>
    </source>
</evidence>
<dbReference type="InterPro" id="IPR006748">
    <property type="entry name" value="NH2Glyco/OHUrea_AB-resist_kin"/>
</dbReference>
<dbReference type="Pfam" id="PF04655">
    <property type="entry name" value="APH_6_hur"/>
    <property type="match status" value="1"/>
</dbReference>
<dbReference type="EMBL" id="BAAAHQ010000004">
    <property type="protein sequence ID" value="GAA0915928.1"/>
    <property type="molecule type" value="Genomic_DNA"/>
</dbReference>
<name>A0ABP3ZA24_9ACTN</name>
<reference evidence="2" key="1">
    <citation type="journal article" date="2019" name="Int. J. Syst. Evol. Microbiol.">
        <title>The Global Catalogue of Microorganisms (GCM) 10K type strain sequencing project: providing services to taxonomists for standard genome sequencing and annotation.</title>
        <authorList>
            <consortium name="The Broad Institute Genomics Platform"/>
            <consortium name="The Broad Institute Genome Sequencing Center for Infectious Disease"/>
            <person name="Wu L."/>
            <person name="Ma J."/>
        </authorList>
    </citation>
    <scope>NUCLEOTIDE SEQUENCE [LARGE SCALE GENOMIC DNA]</scope>
    <source>
        <strain evidence="2">JCM 11136</strain>
    </source>
</reference>
<dbReference type="SUPFAM" id="SSF56112">
    <property type="entry name" value="Protein kinase-like (PK-like)"/>
    <property type="match status" value="1"/>
</dbReference>
<dbReference type="RefSeq" id="WP_343948564.1">
    <property type="nucleotide sequence ID" value="NZ_BAAAHQ010000004.1"/>
</dbReference>
<keyword evidence="2" id="KW-1185">Reference proteome</keyword>
<dbReference type="Proteomes" id="UP001501578">
    <property type="component" value="Unassembled WGS sequence"/>
</dbReference>
<protein>
    <submittedName>
        <fullName evidence="1">Aminoglycoside phosphotransferase family protein</fullName>
    </submittedName>
</protein>
<dbReference type="InterPro" id="IPR011009">
    <property type="entry name" value="Kinase-like_dom_sf"/>
</dbReference>
<organism evidence="1 2">
    <name type="scientific">Nonomuraea longicatena</name>
    <dbReference type="NCBI Taxonomy" id="83682"/>
    <lineage>
        <taxon>Bacteria</taxon>
        <taxon>Bacillati</taxon>
        <taxon>Actinomycetota</taxon>
        <taxon>Actinomycetes</taxon>
        <taxon>Streptosporangiales</taxon>
        <taxon>Streptosporangiaceae</taxon>
        <taxon>Nonomuraea</taxon>
    </lineage>
</organism>